<comment type="similarity">
    <text evidence="1">Belongs to the peptidase C78 family.</text>
</comment>
<dbReference type="OMA" id="MDILFRV"/>
<keyword evidence="10" id="KW-1185">Reference proteome</keyword>
<dbReference type="GO" id="GO:0071567">
    <property type="term" value="F:deUFMylase activity"/>
    <property type="evidence" value="ECO:0007669"/>
    <property type="project" value="Ensembl"/>
</dbReference>
<dbReference type="GO" id="GO:0072344">
    <property type="term" value="P:rescue of stalled ribosome"/>
    <property type="evidence" value="ECO:0007669"/>
    <property type="project" value="Ensembl"/>
</dbReference>
<evidence type="ECO:0000313" key="10">
    <source>
        <dbReference type="Proteomes" id="UP000472272"/>
    </source>
</evidence>
<protein>
    <recommendedName>
        <fullName evidence="6">Ufm1-specific protease 2</fullName>
    </recommendedName>
</protein>
<proteinExistence type="inferred from homology"/>
<keyword evidence="5" id="KW-0788">Thiol protease</keyword>
<dbReference type="Ensembl" id="ENSPMRT00000015202.1">
    <property type="protein sequence ID" value="ENSPMRP00000014230.1"/>
    <property type="gene ID" value="ENSPMRG00000009482.1"/>
</dbReference>
<accession>A0A670IQF4</accession>
<evidence type="ECO:0000256" key="2">
    <source>
        <dbReference type="ARBA" id="ARBA00022670"/>
    </source>
</evidence>
<evidence type="ECO:0000313" key="9">
    <source>
        <dbReference type="Ensembl" id="ENSPMRP00000014230.1"/>
    </source>
</evidence>
<evidence type="ECO:0000259" key="7">
    <source>
        <dbReference type="Pfam" id="PF07910"/>
    </source>
</evidence>
<reference evidence="9" key="2">
    <citation type="submission" date="2025-08" db="UniProtKB">
        <authorList>
            <consortium name="Ensembl"/>
        </authorList>
    </citation>
    <scope>IDENTIFICATION</scope>
</reference>
<dbReference type="Pfam" id="PF20908">
    <property type="entry name" value="UfSP2_N"/>
    <property type="match status" value="1"/>
</dbReference>
<dbReference type="GeneTree" id="ENSGT00940000157115"/>
<dbReference type="GO" id="GO:0006508">
    <property type="term" value="P:proteolysis"/>
    <property type="evidence" value="ECO:0007669"/>
    <property type="project" value="UniProtKB-KW"/>
</dbReference>
<keyword evidence="4" id="KW-0378">Hydrolase</keyword>
<keyword evidence="3" id="KW-0833">Ubl conjugation pathway</keyword>
<evidence type="ECO:0000256" key="5">
    <source>
        <dbReference type="ARBA" id="ARBA00022807"/>
    </source>
</evidence>
<dbReference type="GO" id="GO:0032649">
    <property type="term" value="P:regulation of type II interferon production"/>
    <property type="evidence" value="ECO:0007669"/>
    <property type="project" value="Ensembl"/>
</dbReference>
<dbReference type="InterPro" id="IPR049387">
    <property type="entry name" value="UFSP2-like_2nd"/>
</dbReference>
<gene>
    <name evidence="9" type="primary">UFSP2</name>
</gene>
<reference evidence="9 10" key="1">
    <citation type="journal article" date="2019" name="Proc. Natl. Acad. Sci. U.S.A.">
        <title>Regulatory changes in pterin and carotenoid genes underlie balanced color polymorphisms in the wall lizard.</title>
        <authorList>
            <person name="Andrade P."/>
            <person name="Pinho C."/>
            <person name="Perez I de Lanuza G."/>
            <person name="Afonso S."/>
            <person name="Brejcha J."/>
            <person name="Rubin C.J."/>
            <person name="Wallerman O."/>
            <person name="Pereira P."/>
            <person name="Sabatino S.J."/>
            <person name="Bellati A."/>
            <person name="Pellitteri-Rosa D."/>
            <person name="Bosakova Z."/>
            <person name="Bunikis I."/>
            <person name="Carretero M.A."/>
            <person name="Feiner N."/>
            <person name="Marsik P."/>
            <person name="Pauperio F."/>
            <person name="Salvi D."/>
            <person name="Soler L."/>
            <person name="While G.M."/>
            <person name="Uller T."/>
            <person name="Font E."/>
            <person name="Andersson L."/>
            <person name="Carneiro M."/>
        </authorList>
    </citation>
    <scope>NUCLEOTIDE SEQUENCE</scope>
</reference>
<dbReference type="GO" id="GO:0005783">
    <property type="term" value="C:endoplasmic reticulum"/>
    <property type="evidence" value="ECO:0007669"/>
    <property type="project" value="Ensembl"/>
</dbReference>
<dbReference type="GO" id="GO:1903051">
    <property type="term" value="P:negative regulation of proteolysis involved in protein catabolic process"/>
    <property type="evidence" value="ECO:0007669"/>
    <property type="project" value="Ensembl"/>
</dbReference>
<evidence type="ECO:0000256" key="1">
    <source>
        <dbReference type="ARBA" id="ARBA00008552"/>
    </source>
</evidence>
<dbReference type="FunFam" id="3.90.70.130:FF:000001">
    <property type="entry name" value="Probable Ufm1-specific protease 2"/>
    <property type="match status" value="1"/>
</dbReference>
<reference evidence="9" key="3">
    <citation type="submission" date="2025-09" db="UniProtKB">
        <authorList>
            <consortium name="Ensembl"/>
        </authorList>
    </citation>
    <scope>IDENTIFICATION</scope>
</reference>
<evidence type="ECO:0000256" key="4">
    <source>
        <dbReference type="ARBA" id="ARBA00022801"/>
    </source>
</evidence>
<feature type="domain" description="UFSP1/2/DUB catalytic" evidence="7">
    <location>
        <begin position="289"/>
        <end position="452"/>
    </location>
</feature>
<sequence>MQPPLSVPLTDVVILETMDILFRIRGGLDLAFQLATTDDSSTKEGLKYVFSDLSAKLASDVLVFRICHSSVYLWPNSGKNSVATELTDDSACKEILRFIQFEQEDDNKRRFSKKKDKKLQELQPIVNIDLMLEMTTSLDPLSPIIEKESRGHHYISMTLPVDAVVSVSPEEVWRNVRSLLVNAIHTQLTDMEKCILKYMRGTTVVVPEQFHFMLPGKKHLVTISYPTGVSDQQLETYRQELHRRFNLPFDRPYFRRANAYHFPDEPFKDGYLRNPHVHLNPPGIESGMVYVVYGTYSYHHYMQDRIDDNGWGCAYRSLQTICSWFRHQGYMDRSIPTHKEIQQALVDVGDKQPGFVGSRQWIGSIEVQLVLNQLLGITSKILFVSQGSELASQGRELANHFKTEGTPVMIGGGVLAHTILGVAWNEITGHIRFLILDPHYTGAEDLHIILEKVRLCLHIPTAYVNTEREHFVTCFKKSAIHFSIINHDFLLHLYLTNGDVTVSCLETSYLQTIAYEAGLLQ</sequence>
<organism evidence="9 10">
    <name type="scientific">Podarcis muralis</name>
    <name type="common">Wall lizard</name>
    <name type="synonym">Lacerta muralis</name>
    <dbReference type="NCBI Taxonomy" id="64176"/>
    <lineage>
        <taxon>Eukaryota</taxon>
        <taxon>Metazoa</taxon>
        <taxon>Chordata</taxon>
        <taxon>Craniata</taxon>
        <taxon>Vertebrata</taxon>
        <taxon>Euteleostomi</taxon>
        <taxon>Lepidosauria</taxon>
        <taxon>Squamata</taxon>
        <taxon>Bifurcata</taxon>
        <taxon>Unidentata</taxon>
        <taxon>Episquamata</taxon>
        <taxon>Laterata</taxon>
        <taxon>Lacertibaenia</taxon>
        <taxon>Lacertidae</taxon>
        <taxon>Podarcis</taxon>
    </lineage>
</organism>
<feature type="domain" description="UFSP2 second" evidence="8">
    <location>
        <begin position="48"/>
        <end position="266"/>
    </location>
</feature>
<evidence type="ECO:0000256" key="3">
    <source>
        <dbReference type="ARBA" id="ARBA00022786"/>
    </source>
</evidence>
<dbReference type="PANTHER" id="PTHR48153">
    <property type="entry name" value="UFM1-SPECIFIC PROTEASE 2"/>
    <property type="match status" value="1"/>
</dbReference>
<evidence type="ECO:0000256" key="6">
    <source>
        <dbReference type="ARBA" id="ARBA00040469"/>
    </source>
</evidence>
<dbReference type="GO" id="GO:0005634">
    <property type="term" value="C:nucleus"/>
    <property type="evidence" value="ECO:0007669"/>
    <property type="project" value="Ensembl"/>
</dbReference>
<dbReference type="GO" id="GO:0033146">
    <property type="term" value="P:regulation of intracellular estrogen receptor signaling pathway"/>
    <property type="evidence" value="ECO:0007669"/>
    <property type="project" value="Ensembl"/>
</dbReference>
<evidence type="ECO:0000259" key="8">
    <source>
        <dbReference type="Pfam" id="PF20908"/>
    </source>
</evidence>
<keyword evidence="2" id="KW-0645">Protease</keyword>
<dbReference type="AlphaFoldDB" id="A0A670IQF4"/>
<dbReference type="InterPro" id="IPR012462">
    <property type="entry name" value="UFSP1/2_DUB_cat"/>
</dbReference>
<dbReference type="PANTHER" id="PTHR48153:SF2">
    <property type="entry name" value="UFM1-SPECIFIC PROTEASE 2"/>
    <property type="match status" value="1"/>
</dbReference>
<dbReference type="Gene3D" id="3.90.70.130">
    <property type="match status" value="1"/>
</dbReference>
<dbReference type="Proteomes" id="UP000472272">
    <property type="component" value="Chromosome 9"/>
</dbReference>
<name>A0A670IQF4_PODMU</name>
<dbReference type="Pfam" id="PF07910">
    <property type="entry name" value="Peptidase_C78"/>
    <property type="match status" value="1"/>
</dbReference>